<dbReference type="SUPFAM" id="SSF53474">
    <property type="entry name" value="alpha/beta-Hydrolases"/>
    <property type="match status" value="1"/>
</dbReference>
<dbReference type="InParanoid" id="A0A024GL34"/>
<dbReference type="AlphaFoldDB" id="A0A024GL34"/>
<dbReference type="OrthoDB" id="45753at2759"/>
<keyword evidence="3" id="KW-1185">Reference proteome</keyword>
<dbReference type="InterPro" id="IPR002921">
    <property type="entry name" value="Fungal_lipase-type"/>
</dbReference>
<dbReference type="Proteomes" id="UP000053237">
    <property type="component" value="Unassembled WGS sequence"/>
</dbReference>
<evidence type="ECO:0000313" key="2">
    <source>
        <dbReference type="EMBL" id="CCI47602.1"/>
    </source>
</evidence>
<organism evidence="2 3">
    <name type="scientific">Albugo candida</name>
    <dbReference type="NCBI Taxonomy" id="65357"/>
    <lineage>
        <taxon>Eukaryota</taxon>
        <taxon>Sar</taxon>
        <taxon>Stramenopiles</taxon>
        <taxon>Oomycota</taxon>
        <taxon>Peronosporomycetes</taxon>
        <taxon>Albuginales</taxon>
        <taxon>Albuginaceae</taxon>
        <taxon>Albugo</taxon>
    </lineage>
</organism>
<dbReference type="CDD" id="cd00519">
    <property type="entry name" value="Lipase_3"/>
    <property type="match status" value="1"/>
</dbReference>
<dbReference type="EMBL" id="CAIX01000177">
    <property type="protein sequence ID" value="CCI47602.1"/>
    <property type="molecule type" value="Genomic_DNA"/>
</dbReference>
<feature type="domain" description="Fungal lipase-type" evidence="1">
    <location>
        <begin position="188"/>
        <end position="315"/>
    </location>
</feature>
<evidence type="ECO:0000259" key="1">
    <source>
        <dbReference type="Pfam" id="PF01764"/>
    </source>
</evidence>
<comment type="caution">
    <text evidence="2">The sequence shown here is derived from an EMBL/GenBank/DDBJ whole genome shotgun (WGS) entry which is preliminary data.</text>
</comment>
<gene>
    <name evidence="2" type="ORF">BN9_086090</name>
</gene>
<dbReference type="GO" id="GO:0006629">
    <property type="term" value="P:lipid metabolic process"/>
    <property type="evidence" value="ECO:0007669"/>
    <property type="project" value="InterPro"/>
</dbReference>
<dbReference type="Gene3D" id="3.40.50.1820">
    <property type="entry name" value="alpha/beta hydrolase"/>
    <property type="match status" value="1"/>
</dbReference>
<dbReference type="PANTHER" id="PTHR46023:SF6">
    <property type="entry name" value="LIPASE CLASS 3 FAMILY PROTEIN"/>
    <property type="match status" value="1"/>
</dbReference>
<evidence type="ECO:0000313" key="3">
    <source>
        <dbReference type="Proteomes" id="UP000053237"/>
    </source>
</evidence>
<sequence>MHTAHCVRSEYLSALRKYTIRHTQLLRHTPRLHDYCKLHTKHKSDGSIPRSQSDITSLTVLEEFTNHTLPALKILAEGLSLIRQSYLYQKWSAADWFFGLLVYAHQHRTSRDPAVRNAIKSSAARSTPPQVGSLLKYVRICDAIYAPTTEQFCAESGIPQSRVIRVHSGGVLFPKSILLLDHADKEVIVAIRGSASILDFCIDLCLLHEPFLDGYGHRGIVHASRWMLQHSESDILDLHERYPDYSVVFTGHSLGAGLAALASIALHRKSSDTLREKLKCIGFATPACITPQLARDCRPFVTSIIHGDDCIPRLHQHSLLRLQKLVSTFDWRTSLKQMIVEELEGQKNRAHDHFASTINEQTQLVRKTRERMQQIRQRRDGSFQHINYIITRLEDLKFDEKRAEASAKMTQVGKKIGEQVRDQFSGKWYAALEYFHMDQLDLHKVEELKKALLAKYDWFGALTSTEEKFKKLTEKVVVRGNDLQTHVPPQLGHWYSQLTRLYDIAIGQLGPRSTDPTQPEEKVHRLEAKMQLMAESDVKQNKNPSKKASEWSEEPLVSPGRVLYLVQKDGTEGTAVLEPVDNDSFNEVLLSDNMIRDHLCTTYEEVLRALHDQMEKVHSENR</sequence>
<dbReference type="PANTHER" id="PTHR46023">
    <property type="entry name" value="LIPASE CLASS 3 PROTEIN-LIKE"/>
    <property type="match status" value="1"/>
</dbReference>
<name>A0A024GL34_9STRA</name>
<accession>A0A024GL34</accession>
<proteinExistence type="predicted"/>
<protein>
    <recommendedName>
        <fullName evidence="1">Fungal lipase-type domain-containing protein</fullName>
    </recommendedName>
</protein>
<dbReference type="InterPro" id="IPR029058">
    <property type="entry name" value="AB_hydrolase_fold"/>
</dbReference>
<reference evidence="2 3" key="1">
    <citation type="submission" date="2012-05" db="EMBL/GenBank/DDBJ databases">
        <title>Recombination and specialization in a pathogen metapopulation.</title>
        <authorList>
            <person name="Gardiner A."/>
            <person name="Kemen E."/>
            <person name="Schultz-Larsen T."/>
            <person name="MacLean D."/>
            <person name="Van Oosterhout C."/>
            <person name="Jones J.D.G."/>
        </authorList>
    </citation>
    <scope>NUCLEOTIDE SEQUENCE [LARGE SCALE GENOMIC DNA]</scope>
    <source>
        <strain evidence="2 3">Ac Nc2</strain>
    </source>
</reference>
<dbReference type="Pfam" id="PF01764">
    <property type="entry name" value="Lipase_3"/>
    <property type="match status" value="1"/>
</dbReference>